<dbReference type="EMBL" id="CP024985">
    <property type="protein sequence ID" value="ATZ22406.1"/>
    <property type="molecule type" value="Genomic_DNA"/>
</dbReference>
<dbReference type="RefSeq" id="WP_158740480.1">
    <property type="nucleotide sequence ID" value="NZ_CP024985.1"/>
</dbReference>
<evidence type="ECO:0000313" key="2">
    <source>
        <dbReference type="Proteomes" id="UP000231791"/>
    </source>
</evidence>
<name>A0A2K8P6R3_STRLA</name>
<dbReference type="Proteomes" id="UP000231791">
    <property type="component" value="Chromosome"/>
</dbReference>
<protein>
    <submittedName>
        <fullName evidence="1">Uncharacterized protein</fullName>
    </submittedName>
</protein>
<gene>
    <name evidence="1" type="ORF">SLAV_02410</name>
</gene>
<keyword evidence="2" id="KW-1185">Reference proteome</keyword>
<proteinExistence type="predicted"/>
<dbReference type="GeneID" id="49389071"/>
<reference evidence="1 2" key="1">
    <citation type="submission" date="2017-11" db="EMBL/GenBank/DDBJ databases">
        <title>Complete genome sequence of Streptomyces lavendulae subsp. lavendulae CCM 3239 (formerly 'Streptomyces aureofaciens CCM 3239'), the producer of the angucycline-type antibiotic auricin.</title>
        <authorList>
            <person name="Busche T."/>
            <person name="Novakova R."/>
            <person name="Al'Dilaimi A."/>
            <person name="Homerova D."/>
            <person name="Feckova L."/>
            <person name="Rezuchova B."/>
            <person name="Mingyar E."/>
            <person name="Csolleiova D."/>
            <person name="Bekeova C."/>
            <person name="Winkler A."/>
            <person name="Sevcikova B."/>
            <person name="Kalinowski J."/>
            <person name="Kormanec J."/>
            <person name="Ruckert C."/>
        </authorList>
    </citation>
    <scope>NUCLEOTIDE SEQUENCE [LARGE SCALE GENOMIC DNA]</scope>
    <source>
        <strain evidence="1 2">CCM 3239</strain>
    </source>
</reference>
<sequence length="45" mass="4863">MTGPDALGLDRRLRELEDKEALLVRQRLGVAWTSGGDALGTPGDR</sequence>
<dbReference type="KEGG" id="slx:SLAV_02410"/>
<dbReference type="AlphaFoldDB" id="A0A2K8P6R3"/>
<organism evidence="1 2">
    <name type="scientific">Streptomyces lavendulae subsp. lavendulae</name>
    <dbReference type="NCBI Taxonomy" id="58340"/>
    <lineage>
        <taxon>Bacteria</taxon>
        <taxon>Bacillati</taxon>
        <taxon>Actinomycetota</taxon>
        <taxon>Actinomycetes</taxon>
        <taxon>Kitasatosporales</taxon>
        <taxon>Streptomycetaceae</taxon>
        <taxon>Streptomyces</taxon>
    </lineage>
</organism>
<evidence type="ECO:0000313" key="1">
    <source>
        <dbReference type="EMBL" id="ATZ22406.1"/>
    </source>
</evidence>
<accession>A0A2K8P6R3</accession>